<dbReference type="GO" id="GO:0030237">
    <property type="term" value="P:female sex determination"/>
    <property type="evidence" value="ECO:0007669"/>
    <property type="project" value="EnsemblMetazoa"/>
</dbReference>
<dbReference type="FunCoup" id="B4NMI1">
    <property type="interactions" value="51"/>
</dbReference>
<dbReference type="GO" id="GO:0045893">
    <property type="term" value="P:positive regulation of DNA-templated transcription"/>
    <property type="evidence" value="ECO:0007669"/>
    <property type="project" value="EnsemblMetazoa"/>
</dbReference>
<protein>
    <recommendedName>
        <fullName evidence="4">Protein stand still</fullName>
    </recommendedName>
</protein>
<dbReference type="eggNOG" id="ENOG502T7X3">
    <property type="taxonomic scope" value="Eukaryota"/>
</dbReference>
<keyword evidence="3" id="KW-1185">Reference proteome</keyword>
<dbReference type="EMBL" id="CH964282">
    <property type="protein sequence ID" value="EDW85570.2"/>
    <property type="molecule type" value="Genomic_DNA"/>
</dbReference>
<dbReference type="GO" id="GO:0018992">
    <property type="term" value="P:germ-line sex determination"/>
    <property type="evidence" value="ECO:0007669"/>
    <property type="project" value="EnsemblMetazoa"/>
</dbReference>
<dbReference type="GO" id="GO:0003682">
    <property type="term" value="F:chromatin binding"/>
    <property type="evidence" value="ECO:0007669"/>
    <property type="project" value="EnsemblMetazoa"/>
</dbReference>
<proteinExistence type="predicted"/>
<sequence>MTNTAVNETEFEPERRQHVPYILNGELYRIQSQEGDNVKVVCCFCPPDKIYRGSVRSTGNFHMHIKRRHTALLGKLHEMKVAALLERRDRIMKNRRFAKNRKKPTPISLEDLSPTSTHKADSNKCQLKIKTVFQRHKLEHNEQQGQIQEARSVISRCTSPSNASKSPKLVPQDLYKLRNQDTSMVAPITSTNLQNPPIIPAPRSALIGRIKPENSNTITALLDGDQPEAMDLSSPSSKPTSSPFPSAIFDGKSQSSRTRSMEDIQMQLTRPQELSVAHFVDRDIMLRLDRTLCDIRQELNARNEIEQKRLLFEAAKFKYLNPSFRFE</sequence>
<feature type="region of interest" description="Disordered" evidence="1">
    <location>
        <begin position="100"/>
        <end position="121"/>
    </location>
</feature>
<dbReference type="InParanoid" id="B4NMI1"/>
<dbReference type="OrthoDB" id="7776994at2759"/>
<name>B4NMI1_DROWI</name>
<feature type="compositionally biased region" description="Low complexity" evidence="1">
    <location>
        <begin position="233"/>
        <end position="246"/>
    </location>
</feature>
<dbReference type="HOGENOM" id="CLU_880734_0_0_1"/>
<organism evidence="2 3">
    <name type="scientific">Drosophila willistoni</name>
    <name type="common">Fruit fly</name>
    <dbReference type="NCBI Taxonomy" id="7260"/>
    <lineage>
        <taxon>Eukaryota</taxon>
        <taxon>Metazoa</taxon>
        <taxon>Ecdysozoa</taxon>
        <taxon>Arthropoda</taxon>
        <taxon>Hexapoda</taxon>
        <taxon>Insecta</taxon>
        <taxon>Pterygota</taxon>
        <taxon>Neoptera</taxon>
        <taxon>Endopterygota</taxon>
        <taxon>Diptera</taxon>
        <taxon>Brachycera</taxon>
        <taxon>Muscomorpha</taxon>
        <taxon>Ephydroidea</taxon>
        <taxon>Drosophilidae</taxon>
        <taxon>Drosophila</taxon>
        <taxon>Sophophora</taxon>
    </lineage>
</organism>
<dbReference type="GO" id="GO:0046660">
    <property type="term" value="P:female sex differentiation"/>
    <property type="evidence" value="ECO:0007669"/>
    <property type="project" value="EnsemblMetazoa"/>
</dbReference>
<gene>
    <name evidence="2" type="primary">Dwil\GK23151</name>
    <name evidence="2" type="ORF">Dwil_GK23151</name>
</gene>
<evidence type="ECO:0000313" key="3">
    <source>
        <dbReference type="Proteomes" id="UP000007798"/>
    </source>
</evidence>
<reference evidence="2 3" key="1">
    <citation type="journal article" date="2007" name="Nature">
        <title>Evolution of genes and genomes on the Drosophila phylogeny.</title>
        <authorList>
            <consortium name="Drosophila 12 Genomes Consortium"/>
            <person name="Clark A.G."/>
            <person name="Eisen M.B."/>
            <person name="Smith D.R."/>
            <person name="Bergman C.M."/>
            <person name="Oliver B."/>
            <person name="Markow T.A."/>
            <person name="Kaufman T.C."/>
            <person name="Kellis M."/>
            <person name="Gelbart W."/>
            <person name="Iyer V.N."/>
            <person name="Pollard D.A."/>
            <person name="Sackton T.B."/>
            <person name="Larracuente A.M."/>
            <person name="Singh N.D."/>
            <person name="Abad J.P."/>
            <person name="Abt D.N."/>
            <person name="Adryan B."/>
            <person name="Aguade M."/>
            <person name="Akashi H."/>
            <person name="Anderson W.W."/>
            <person name="Aquadro C.F."/>
            <person name="Ardell D.H."/>
            <person name="Arguello R."/>
            <person name="Artieri C.G."/>
            <person name="Barbash D.A."/>
            <person name="Barker D."/>
            <person name="Barsanti P."/>
            <person name="Batterham P."/>
            <person name="Batzoglou S."/>
            <person name="Begun D."/>
            <person name="Bhutkar A."/>
            <person name="Blanco E."/>
            <person name="Bosak S.A."/>
            <person name="Bradley R.K."/>
            <person name="Brand A.D."/>
            <person name="Brent M.R."/>
            <person name="Brooks A.N."/>
            <person name="Brown R.H."/>
            <person name="Butlin R.K."/>
            <person name="Caggese C."/>
            <person name="Calvi B.R."/>
            <person name="Bernardo de Carvalho A."/>
            <person name="Caspi A."/>
            <person name="Castrezana S."/>
            <person name="Celniker S.E."/>
            <person name="Chang J.L."/>
            <person name="Chapple C."/>
            <person name="Chatterji S."/>
            <person name="Chinwalla A."/>
            <person name="Civetta A."/>
            <person name="Clifton S.W."/>
            <person name="Comeron J.M."/>
            <person name="Costello J.C."/>
            <person name="Coyne J.A."/>
            <person name="Daub J."/>
            <person name="David R.G."/>
            <person name="Delcher A.L."/>
            <person name="Delehaunty K."/>
            <person name="Do C.B."/>
            <person name="Ebling H."/>
            <person name="Edwards K."/>
            <person name="Eickbush T."/>
            <person name="Evans J.D."/>
            <person name="Filipski A."/>
            <person name="Findeiss S."/>
            <person name="Freyhult E."/>
            <person name="Fulton L."/>
            <person name="Fulton R."/>
            <person name="Garcia A.C."/>
            <person name="Gardiner A."/>
            <person name="Garfield D.A."/>
            <person name="Garvin B.E."/>
            <person name="Gibson G."/>
            <person name="Gilbert D."/>
            <person name="Gnerre S."/>
            <person name="Godfrey J."/>
            <person name="Good R."/>
            <person name="Gotea V."/>
            <person name="Gravely B."/>
            <person name="Greenberg A.J."/>
            <person name="Griffiths-Jones S."/>
            <person name="Gross S."/>
            <person name="Guigo R."/>
            <person name="Gustafson E.A."/>
            <person name="Haerty W."/>
            <person name="Hahn M.W."/>
            <person name="Halligan D.L."/>
            <person name="Halpern A.L."/>
            <person name="Halter G.M."/>
            <person name="Han M.V."/>
            <person name="Heger A."/>
            <person name="Hillier L."/>
            <person name="Hinrichs A.S."/>
            <person name="Holmes I."/>
            <person name="Hoskins R.A."/>
            <person name="Hubisz M.J."/>
            <person name="Hultmark D."/>
            <person name="Huntley M.A."/>
            <person name="Jaffe D.B."/>
            <person name="Jagadeeshan S."/>
            <person name="Jeck W.R."/>
            <person name="Johnson J."/>
            <person name="Jones C.D."/>
            <person name="Jordan W.C."/>
            <person name="Karpen G.H."/>
            <person name="Kataoka E."/>
            <person name="Keightley P.D."/>
            <person name="Kheradpour P."/>
            <person name="Kirkness E.F."/>
            <person name="Koerich L.B."/>
            <person name="Kristiansen K."/>
            <person name="Kudrna D."/>
            <person name="Kulathinal R.J."/>
            <person name="Kumar S."/>
            <person name="Kwok R."/>
            <person name="Lander E."/>
            <person name="Langley C.H."/>
            <person name="Lapoint R."/>
            <person name="Lazzaro B.P."/>
            <person name="Lee S.J."/>
            <person name="Levesque L."/>
            <person name="Li R."/>
            <person name="Lin C.F."/>
            <person name="Lin M.F."/>
            <person name="Lindblad-Toh K."/>
            <person name="Llopart A."/>
            <person name="Long M."/>
            <person name="Low L."/>
            <person name="Lozovsky E."/>
            <person name="Lu J."/>
            <person name="Luo M."/>
            <person name="Machado C.A."/>
            <person name="Makalowski W."/>
            <person name="Marzo M."/>
            <person name="Matsuda M."/>
            <person name="Matzkin L."/>
            <person name="McAllister B."/>
            <person name="McBride C.S."/>
            <person name="McKernan B."/>
            <person name="McKernan K."/>
            <person name="Mendez-Lago M."/>
            <person name="Minx P."/>
            <person name="Mollenhauer M.U."/>
            <person name="Montooth K."/>
            <person name="Mount S.M."/>
            <person name="Mu X."/>
            <person name="Myers E."/>
            <person name="Negre B."/>
            <person name="Newfeld S."/>
            <person name="Nielsen R."/>
            <person name="Noor M.A."/>
            <person name="O'Grady P."/>
            <person name="Pachter L."/>
            <person name="Papaceit M."/>
            <person name="Parisi M.J."/>
            <person name="Parisi M."/>
            <person name="Parts L."/>
            <person name="Pedersen J.S."/>
            <person name="Pesole G."/>
            <person name="Phillippy A.M."/>
            <person name="Ponting C.P."/>
            <person name="Pop M."/>
            <person name="Porcelli D."/>
            <person name="Powell J.R."/>
            <person name="Prohaska S."/>
            <person name="Pruitt K."/>
            <person name="Puig M."/>
            <person name="Quesneville H."/>
            <person name="Ram K.R."/>
            <person name="Rand D."/>
            <person name="Rasmussen M.D."/>
            <person name="Reed L.K."/>
            <person name="Reenan R."/>
            <person name="Reily A."/>
            <person name="Remington K.A."/>
            <person name="Rieger T.T."/>
            <person name="Ritchie M.G."/>
            <person name="Robin C."/>
            <person name="Rogers Y.H."/>
            <person name="Rohde C."/>
            <person name="Rozas J."/>
            <person name="Rubenfield M.J."/>
            <person name="Ruiz A."/>
            <person name="Russo S."/>
            <person name="Salzberg S.L."/>
            <person name="Sanchez-Gracia A."/>
            <person name="Saranga D.J."/>
            <person name="Sato H."/>
            <person name="Schaeffer S.W."/>
            <person name="Schatz M.C."/>
            <person name="Schlenke T."/>
            <person name="Schwartz R."/>
            <person name="Segarra C."/>
            <person name="Singh R.S."/>
            <person name="Sirot L."/>
            <person name="Sirota M."/>
            <person name="Sisneros N.B."/>
            <person name="Smith C.D."/>
            <person name="Smith T.F."/>
            <person name="Spieth J."/>
            <person name="Stage D.E."/>
            <person name="Stark A."/>
            <person name="Stephan W."/>
            <person name="Strausberg R.L."/>
            <person name="Strempel S."/>
            <person name="Sturgill D."/>
            <person name="Sutton G."/>
            <person name="Sutton G.G."/>
            <person name="Tao W."/>
            <person name="Teichmann S."/>
            <person name="Tobari Y.N."/>
            <person name="Tomimura Y."/>
            <person name="Tsolas J.M."/>
            <person name="Valente V.L."/>
            <person name="Venter E."/>
            <person name="Venter J.C."/>
            <person name="Vicario S."/>
            <person name="Vieira F.G."/>
            <person name="Vilella A.J."/>
            <person name="Villasante A."/>
            <person name="Walenz B."/>
            <person name="Wang J."/>
            <person name="Wasserman M."/>
            <person name="Watts T."/>
            <person name="Wilson D."/>
            <person name="Wilson R.K."/>
            <person name="Wing R.A."/>
            <person name="Wolfner M.F."/>
            <person name="Wong A."/>
            <person name="Wong G.K."/>
            <person name="Wu C.I."/>
            <person name="Wu G."/>
            <person name="Yamamoto D."/>
            <person name="Yang H.P."/>
            <person name="Yang S.P."/>
            <person name="Yorke J.A."/>
            <person name="Yoshida K."/>
            <person name="Zdobnov E."/>
            <person name="Zhang P."/>
            <person name="Zhang Y."/>
            <person name="Zimin A.V."/>
            <person name="Baldwin J."/>
            <person name="Abdouelleil A."/>
            <person name="Abdulkadir J."/>
            <person name="Abebe A."/>
            <person name="Abera B."/>
            <person name="Abreu J."/>
            <person name="Acer S.C."/>
            <person name="Aftuck L."/>
            <person name="Alexander A."/>
            <person name="An P."/>
            <person name="Anderson E."/>
            <person name="Anderson S."/>
            <person name="Arachi H."/>
            <person name="Azer M."/>
            <person name="Bachantsang P."/>
            <person name="Barry A."/>
            <person name="Bayul T."/>
            <person name="Berlin A."/>
            <person name="Bessette D."/>
            <person name="Bloom T."/>
            <person name="Blye J."/>
            <person name="Boguslavskiy L."/>
            <person name="Bonnet C."/>
            <person name="Boukhgalter B."/>
            <person name="Bourzgui I."/>
            <person name="Brown A."/>
            <person name="Cahill P."/>
            <person name="Channer S."/>
            <person name="Cheshatsang Y."/>
            <person name="Chuda L."/>
            <person name="Citroen M."/>
            <person name="Collymore A."/>
            <person name="Cooke P."/>
            <person name="Costello M."/>
            <person name="D'Aco K."/>
            <person name="Daza R."/>
            <person name="De Haan G."/>
            <person name="DeGray S."/>
            <person name="DeMaso C."/>
            <person name="Dhargay N."/>
            <person name="Dooley K."/>
            <person name="Dooley E."/>
            <person name="Doricent M."/>
            <person name="Dorje P."/>
            <person name="Dorjee K."/>
            <person name="Dupes A."/>
            <person name="Elong R."/>
            <person name="Falk J."/>
            <person name="Farina A."/>
            <person name="Faro S."/>
            <person name="Ferguson D."/>
            <person name="Fisher S."/>
            <person name="Foley C.D."/>
            <person name="Franke A."/>
            <person name="Friedrich D."/>
            <person name="Gadbois L."/>
            <person name="Gearin G."/>
            <person name="Gearin C.R."/>
            <person name="Giannoukos G."/>
            <person name="Goode T."/>
            <person name="Graham J."/>
            <person name="Grandbois E."/>
            <person name="Grewal S."/>
            <person name="Gyaltsen K."/>
            <person name="Hafez N."/>
            <person name="Hagos B."/>
            <person name="Hall J."/>
            <person name="Henson C."/>
            <person name="Hollinger A."/>
            <person name="Honan T."/>
            <person name="Huard M.D."/>
            <person name="Hughes L."/>
            <person name="Hurhula B."/>
            <person name="Husby M.E."/>
            <person name="Kamat A."/>
            <person name="Kanga B."/>
            <person name="Kashin S."/>
            <person name="Khazanovich D."/>
            <person name="Kisner P."/>
            <person name="Lance K."/>
            <person name="Lara M."/>
            <person name="Lee W."/>
            <person name="Lennon N."/>
            <person name="Letendre F."/>
            <person name="LeVine R."/>
            <person name="Lipovsky A."/>
            <person name="Liu X."/>
            <person name="Liu J."/>
            <person name="Liu S."/>
            <person name="Lokyitsang T."/>
            <person name="Lokyitsang Y."/>
            <person name="Lubonja R."/>
            <person name="Lui A."/>
            <person name="MacDonald P."/>
            <person name="Magnisalis V."/>
            <person name="Maru K."/>
            <person name="Matthews C."/>
            <person name="McCusker W."/>
            <person name="McDonough S."/>
            <person name="Mehta T."/>
            <person name="Meldrim J."/>
            <person name="Meneus L."/>
            <person name="Mihai O."/>
            <person name="Mihalev A."/>
            <person name="Mihova T."/>
            <person name="Mittelman R."/>
            <person name="Mlenga V."/>
            <person name="Montmayeur A."/>
            <person name="Mulrain L."/>
            <person name="Navidi A."/>
            <person name="Naylor J."/>
            <person name="Negash T."/>
            <person name="Nguyen T."/>
            <person name="Nguyen N."/>
            <person name="Nicol R."/>
            <person name="Norbu C."/>
            <person name="Norbu N."/>
            <person name="Novod N."/>
            <person name="O'Neill B."/>
            <person name="Osman S."/>
            <person name="Markiewicz E."/>
            <person name="Oyono O.L."/>
            <person name="Patti C."/>
            <person name="Phunkhang P."/>
            <person name="Pierre F."/>
            <person name="Priest M."/>
            <person name="Raghuraman S."/>
            <person name="Rege F."/>
            <person name="Reyes R."/>
            <person name="Rise C."/>
            <person name="Rogov P."/>
            <person name="Ross K."/>
            <person name="Ryan E."/>
            <person name="Settipalli S."/>
            <person name="Shea T."/>
            <person name="Sherpa N."/>
            <person name="Shi L."/>
            <person name="Shih D."/>
            <person name="Sparrow T."/>
            <person name="Spaulding J."/>
            <person name="Stalker J."/>
            <person name="Stange-Thomann N."/>
            <person name="Stavropoulos S."/>
            <person name="Stone C."/>
            <person name="Strader C."/>
            <person name="Tesfaye S."/>
            <person name="Thomson T."/>
            <person name="Thoulutsang Y."/>
            <person name="Thoulutsang D."/>
            <person name="Topham K."/>
            <person name="Topping I."/>
            <person name="Tsamla T."/>
            <person name="Vassiliev H."/>
            <person name="Vo A."/>
            <person name="Wangchuk T."/>
            <person name="Wangdi T."/>
            <person name="Weiand M."/>
            <person name="Wilkinson J."/>
            <person name="Wilson A."/>
            <person name="Yadav S."/>
            <person name="Young G."/>
            <person name="Yu Q."/>
            <person name="Zembek L."/>
            <person name="Zhong D."/>
            <person name="Zimmer A."/>
            <person name="Zwirko Z."/>
            <person name="Jaffe D.B."/>
            <person name="Alvarez P."/>
            <person name="Brockman W."/>
            <person name="Butler J."/>
            <person name="Chin C."/>
            <person name="Gnerre S."/>
            <person name="Grabherr M."/>
            <person name="Kleber M."/>
            <person name="Mauceli E."/>
            <person name="MacCallum I."/>
        </authorList>
    </citation>
    <scope>NUCLEOTIDE SEQUENCE [LARGE SCALE GENOMIC DNA]</scope>
    <source>
        <strain evidence="3">Tucson 14030-0811.24</strain>
    </source>
</reference>
<dbReference type="KEGG" id="dwi:6652376"/>
<feature type="region of interest" description="Disordered" evidence="1">
    <location>
        <begin position="226"/>
        <end position="257"/>
    </location>
</feature>
<evidence type="ECO:0008006" key="4">
    <source>
        <dbReference type="Google" id="ProtNLM"/>
    </source>
</evidence>
<dbReference type="Proteomes" id="UP000007798">
    <property type="component" value="Unassembled WGS sequence"/>
</dbReference>
<dbReference type="GO" id="GO:0000785">
    <property type="term" value="C:chromatin"/>
    <property type="evidence" value="ECO:0007669"/>
    <property type="project" value="EnsemblMetazoa"/>
</dbReference>
<evidence type="ECO:0000313" key="2">
    <source>
        <dbReference type="EMBL" id="EDW85570.2"/>
    </source>
</evidence>
<dbReference type="AlphaFoldDB" id="B4NMI1"/>
<evidence type="ECO:0000256" key="1">
    <source>
        <dbReference type="SAM" id="MobiDB-lite"/>
    </source>
</evidence>
<accession>B4NMI1</accession>